<dbReference type="HOGENOM" id="CLU_1079580_0_0_1"/>
<name>K3WH61_GLOUD</name>
<dbReference type="eggNOG" id="KOG0192">
    <property type="taxonomic scope" value="Eukaryota"/>
</dbReference>
<proteinExistence type="predicted"/>
<keyword evidence="1" id="KW-0732">Signal</keyword>
<reference evidence="3" key="1">
    <citation type="journal article" date="2010" name="Genome Biol.">
        <title>Genome sequence of the necrotrophic plant pathogen Pythium ultimum reveals original pathogenicity mechanisms and effector repertoire.</title>
        <authorList>
            <person name="Levesque C.A."/>
            <person name="Brouwer H."/>
            <person name="Cano L."/>
            <person name="Hamilton J.P."/>
            <person name="Holt C."/>
            <person name="Huitema E."/>
            <person name="Raffaele S."/>
            <person name="Robideau G.P."/>
            <person name="Thines M."/>
            <person name="Win J."/>
            <person name="Zerillo M.M."/>
            <person name="Beakes G.W."/>
            <person name="Boore J.L."/>
            <person name="Busam D."/>
            <person name="Dumas B."/>
            <person name="Ferriera S."/>
            <person name="Fuerstenberg S.I."/>
            <person name="Gachon C.M."/>
            <person name="Gaulin E."/>
            <person name="Govers F."/>
            <person name="Grenville-Briggs L."/>
            <person name="Horner N."/>
            <person name="Hostetler J."/>
            <person name="Jiang R.H."/>
            <person name="Johnson J."/>
            <person name="Krajaejun T."/>
            <person name="Lin H."/>
            <person name="Meijer H.J."/>
            <person name="Moore B."/>
            <person name="Morris P."/>
            <person name="Phuntmart V."/>
            <person name="Puiu D."/>
            <person name="Shetty J."/>
            <person name="Stajich J.E."/>
            <person name="Tripathy S."/>
            <person name="Wawra S."/>
            <person name="van West P."/>
            <person name="Whitty B.R."/>
            <person name="Coutinho P.M."/>
            <person name="Henrissat B."/>
            <person name="Martin F."/>
            <person name="Thomas P.D."/>
            <person name="Tyler B.M."/>
            <person name="De Vries R.P."/>
            <person name="Kamoun S."/>
            <person name="Yandell M."/>
            <person name="Tisserat N."/>
            <person name="Buell C.R."/>
        </authorList>
    </citation>
    <scope>NUCLEOTIDE SEQUENCE</scope>
    <source>
        <strain evidence="3">DAOM:BR144</strain>
    </source>
</reference>
<reference evidence="3" key="2">
    <citation type="submission" date="2010-04" db="EMBL/GenBank/DDBJ databases">
        <authorList>
            <person name="Buell R."/>
            <person name="Hamilton J."/>
            <person name="Hostetler J."/>
        </authorList>
    </citation>
    <scope>NUCLEOTIDE SEQUENCE [LARGE SCALE GENOMIC DNA]</scope>
    <source>
        <strain evidence="3">DAOM:BR144</strain>
    </source>
</reference>
<sequence length="258" mass="28198">MDGAAQRRLRMALAVCVLAICLRVLPRTTAQDTATTSINTSGSGSSSNLTYDALAGWYQTNFDENATQLIGYPSDQLAGLRASQTPCSGLPSLQTRSSTFPSNKGCPTFYNNLGASCTCITGYVVYNETWEFKVRKKTSMKTMSFSMNSTQVFEVDQISTLWVPTSLTRLVLRGMSEEPLPIVFVSDNRALTTTVLPVAKSSSLIINTLEIYNIDMRNVILNTAQFVPSTVVNLTLQNVNFNDVSTGFGESMANVQYL</sequence>
<reference evidence="2" key="3">
    <citation type="submission" date="2015-02" db="UniProtKB">
        <authorList>
            <consortium name="EnsemblProtists"/>
        </authorList>
    </citation>
    <scope>IDENTIFICATION</scope>
    <source>
        <strain evidence="2">DAOM BR144</strain>
    </source>
</reference>
<protein>
    <submittedName>
        <fullName evidence="2">Uncharacterized protein</fullName>
    </submittedName>
</protein>
<dbReference type="VEuPathDB" id="FungiDB:PYU1_G004292"/>
<dbReference type="AlphaFoldDB" id="K3WH61"/>
<feature type="chain" id="PRO_5003867918" evidence="1">
    <location>
        <begin position="31"/>
        <end position="258"/>
    </location>
</feature>
<evidence type="ECO:0000256" key="1">
    <source>
        <dbReference type="SAM" id="SignalP"/>
    </source>
</evidence>
<dbReference type="OMA" id="NETWEFK"/>
<dbReference type="EMBL" id="GL376567">
    <property type="status" value="NOT_ANNOTATED_CDS"/>
    <property type="molecule type" value="Genomic_DNA"/>
</dbReference>
<organism evidence="2 3">
    <name type="scientific">Globisporangium ultimum (strain ATCC 200006 / CBS 805.95 / DAOM BR144)</name>
    <name type="common">Pythium ultimum</name>
    <dbReference type="NCBI Taxonomy" id="431595"/>
    <lineage>
        <taxon>Eukaryota</taxon>
        <taxon>Sar</taxon>
        <taxon>Stramenopiles</taxon>
        <taxon>Oomycota</taxon>
        <taxon>Peronosporomycetes</taxon>
        <taxon>Pythiales</taxon>
        <taxon>Pythiaceae</taxon>
        <taxon>Globisporangium</taxon>
    </lineage>
</organism>
<keyword evidence="3" id="KW-1185">Reference proteome</keyword>
<evidence type="ECO:0000313" key="2">
    <source>
        <dbReference type="EnsemblProtists" id="PYU1_T004302"/>
    </source>
</evidence>
<dbReference type="Proteomes" id="UP000019132">
    <property type="component" value="Unassembled WGS sequence"/>
</dbReference>
<feature type="signal peptide" evidence="1">
    <location>
        <begin position="1"/>
        <end position="30"/>
    </location>
</feature>
<accession>K3WH61</accession>
<evidence type="ECO:0000313" key="3">
    <source>
        <dbReference type="Proteomes" id="UP000019132"/>
    </source>
</evidence>
<dbReference type="EnsemblProtists" id="PYU1_T004302">
    <property type="protein sequence ID" value="PYU1_T004302"/>
    <property type="gene ID" value="PYU1_G004292"/>
</dbReference>
<dbReference type="InParanoid" id="K3WH61"/>